<evidence type="ECO:0000256" key="1">
    <source>
        <dbReference type="SAM" id="Phobius"/>
    </source>
</evidence>
<evidence type="ECO:0008006" key="4">
    <source>
        <dbReference type="Google" id="ProtNLM"/>
    </source>
</evidence>
<dbReference type="EMBL" id="JAQLKE010000031">
    <property type="protein sequence ID" value="MDB7085122.1"/>
    <property type="molecule type" value="Genomic_DNA"/>
</dbReference>
<evidence type="ECO:0000313" key="2">
    <source>
        <dbReference type="EMBL" id="MDB7085122.1"/>
    </source>
</evidence>
<gene>
    <name evidence="2" type="ORF">PM738_15040</name>
</gene>
<keyword evidence="1" id="KW-0472">Membrane</keyword>
<feature type="transmembrane region" description="Helical" evidence="1">
    <location>
        <begin position="6"/>
        <end position="29"/>
    </location>
</feature>
<accession>A0AB35ILY5</accession>
<dbReference type="RefSeq" id="WP_009009933.1">
    <property type="nucleotide sequence ID" value="NZ_BAABXX010000002.1"/>
</dbReference>
<keyword evidence="1" id="KW-0812">Transmembrane</keyword>
<keyword evidence="1" id="KW-1133">Transmembrane helix</keyword>
<comment type="caution">
    <text evidence="2">The sequence shown here is derived from an EMBL/GenBank/DDBJ whole genome shotgun (WGS) entry which is preliminary data.</text>
</comment>
<name>A0AB35ILY5_9FIRM</name>
<dbReference type="Proteomes" id="UP001211987">
    <property type="component" value="Unassembled WGS sequence"/>
</dbReference>
<protein>
    <recommendedName>
        <fullName evidence="4">ABC transporter permease</fullName>
    </recommendedName>
</protein>
<organism evidence="2 3">
    <name type="scientific">Thomasclavelia ramosa</name>
    <dbReference type="NCBI Taxonomy" id="1547"/>
    <lineage>
        <taxon>Bacteria</taxon>
        <taxon>Bacillati</taxon>
        <taxon>Bacillota</taxon>
        <taxon>Erysipelotrichia</taxon>
        <taxon>Erysipelotrichales</taxon>
        <taxon>Coprobacillaceae</taxon>
        <taxon>Thomasclavelia</taxon>
    </lineage>
</organism>
<proteinExistence type="predicted"/>
<reference evidence="2" key="1">
    <citation type="submission" date="2023-01" db="EMBL/GenBank/DDBJ databases">
        <title>Human gut microbiome strain richness.</title>
        <authorList>
            <person name="Chen-Liaw A."/>
        </authorList>
    </citation>
    <scope>NUCLEOTIDE SEQUENCE</scope>
    <source>
        <strain evidence="2">1001217st2_G6_1001217B_191108</strain>
    </source>
</reference>
<evidence type="ECO:0000313" key="3">
    <source>
        <dbReference type="Proteomes" id="UP001211987"/>
    </source>
</evidence>
<feature type="transmembrane region" description="Helical" evidence="1">
    <location>
        <begin position="49"/>
        <end position="67"/>
    </location>
</feature>
<sequence length="68" mass="7695">MKFHGLPFVSTHNVVYVVIILGAIGFYFLSKGISQLGKESQVEVGRTNVIYSVILLLMDAAIFYFYYL</sequence>
<dbReference type="AlphaFoldDB" id="A0AB35ILY5"/>